<evidence type="ECO:0000256" key="1">
    <source>
        <dbReference type="ARBA" id="ARBA00022722"/>
    </source>
</evidence>
<dbReference type="InterPro" id="IPR002716">
    <property type="entry name" value="PIN_dom"/>
</dbReference>
<evidence type="ECO:0000313" key="8">
    <source>
        <dbReference type="Proteomes" id="UP000726105"/>
    </source>
</evidence>
<dbReference type="GO" id="GO:0016787">
    <property type="term" value="F:hydrolase activity"/>
    <property type="evidence" value="ECO:0007669"/>
    <property type="project" value="UniProtKB-KW"/>
</dbReference>
<evidence type="ECO:0000256" key="3">
    <source>
        <dbReference type="ARBA" id="ARBA00022801"/>
    </source>
</evidence>
<dbReference type="Proteomes" id="UP000726105">
    <property type="component" value="Unassembled WGS sequence"/>
</dbReference>
<dbReference type="EMBL" id="JADJIB010000012">
    <property type="protein sequence ID" value="MBK7274816.1"/>
    <property type="molecule type" value="Genomic_DNA"/>
</dbReference>
<dbReference type="InterPro" id="IPR058652">
    <property type="entry name" value="VapC50_C"/>
</dbReference>
<accession>A0A935IP88</accession>
<keyword evidence="1" id="KW-0540">Nuclease</keyword>
<evidence type="ECO:0000259" key="6">
    <source>
        <dbReference type="Pfam" id="PF26343"/>
    </source>
</evidence>
<keyword evidence="2" id="KW-0479">Metal-binding</keyword>
<protein>
    <submittedName>
        <fullName evidence="7">PIN domain-containing protein</fullName>
    </submittedName>
</protein>
<organism evidence="7 8">
    <name type="scientific">Candidatus Phosphoribacter hodrii</name>
    <dbReference type="NCBI Taxonomy" id="2953743"/>
    <lineage>
        <taxon>Bacteria</taxon>
        <taxon>Bacillati</taxon>
        <taxon>Actinomycetota</taxon>
        <taxon>Actinomycetes</taxon>
        <taxon>Micrococcales</taxon>
        <taxon>Dermatophilaceae</taxon>
        <taxon>Candidatus Phosphoribacter</taxon>
    </lineage>
</organism>
<gene>
    <name evidence="7" type="ORF">IPI13_17305</name>
</gene>
<evidence type="ECO:0000256" key="2">
    <source>
        <dbReference type="ARBA" id="ARBA00022723"/>
    </source>
</evidence>
<reference evidence="7 8" key="1">
    <citation type="submission" date="2020-10" db="EMBL/GenBank/DDBJ databases">
        <title>Connecting structure to function with the recovery of over 1000 high-quality activated sludge metagenome-assembled genomes encoding full-length rRNA genes using long-read sequencing.</title>
        <authorList>
            <person name="Singleton C.M."/>
            <person name="Petriglieri F."/>
            <person name="Kristensen J.M."/>
            <person name="Kirkegaard R.H."/>
            <person name="Michaelsen T.Y."/>
            <person name="Andersen M.H."/>
            <person name="Karst S.M."/>
            <person name="Dueholm M.S."/>
            <person name="Nielsen P.H."/>
            <person name="Albertsen M."/>
        </authorList>
    </citation>
    <scope>NUCLEOTIDE SEQUENCE [LARGE SCALE GENOMIC DNA]</scope>
    <source>
        <strain evidence="7">Ega_18-Q3-R5-49_MAXAC.001</strain>
    </source>
</reference>
<dbReference type="GO" id="GO:0046872">
    <property type="term" value="F:metal ion binding"/>
    <property type="evidence" value="ECO:0007669"/>
    <property type="project" value="UniProtKB-KW"/>
</dbReference>
<dbReference type="Pfam" id="PF13470">
    <property type="entry name" value="PIN_3"/>
    <property type="match status" value="1"/>
</dbReference>
<dbReference type="AlphaFoldDB" id="A0A935IP88"/>
<feature type="domain" description="VapC50 C-terminal" evidence="6">
    <location>
        <begin position="128"/>
        <end position="178"/>
    </location>
</feature>
<dbReference type="GO" id="GO:0004518">
    <property type="term" value="F:nuclease activity"/>
    <property type="evidence" value="ECO:0007669"/>
    <property type="project" value="UniProtKB-KW"/>
</dbReference>
<evidence type="ECO:0000259" key="5">
    <source>
        <dbReference type="Pfam" id="PF13470"/>
    </source>
</evidence>
<evidence type="ECO:0000313" key="7">
    <source>
        <dbReference type="EMBL" id="MBK7274816.1"/>
    </source>
</evidence>
<keyword evidence="3" id="KW-0378">Hydrolase</keyword>
<dbReference type="SUPFAM" id="SSF88723">
    <property type="entry name" value="PIN domain-like"/>
    <property type="match status" value="1"/>
</dbReference>
<sequence length="328" mass="36055">MSGPVAVLDACALVPIRLATTLLWLAEAGLFRPLWSDQILDEVERNLPKLGVDPDRARRRVQNMRDAFGVETLVDGFEALIDEMACDPKDRHVLAVAVHEQADALVTFNLKDFPDQAASPHAVEILHPDVFLLRLLQQRPADVIAALAASVQDLRRPPETLNDWLAGLTPVVPMFANLAADALGEPPEAVSDVPALVQTDDQAAIASFGEPGDWTNPAQVVFGWYYGLLNDVDLAKWLTYDPAAWGDYARAREHLEGRSPASRVIHAVDAPDRIAFMRFVTEVAATAQVFQTYVTEATFITLIRRDDGTWRVWGLGPALLPAEKILGK</sequence>
<proteinExistence type="predicted"/>
<feature type="domain" description="PIN" evidence="5">
    <location>
        <begin position="6"/>
        <end position="110"/>
    </location>
</feature>
<comment type="caution">
    <text evidence="7">The sequence shown here is derived from an EMBL/GenBank/DDBJ whole genome shotgun (WGS) entry which is preliminary data.</text>
</comment>
<name>A0A935IP88_9MICO</name>
<evidence type="ECO:0000256" key="4">
    <source>
        <dbReference type="ARBA" id="ARBA00022842"/>
    </source>
</evidence>
<keyword evidence="4" id="KW-0460">Magnesium</keyword>
<dbReference type="InterPro" id="IPR029060">
    <property type="entry name" value="PIN-like_dom_sf"/>
</dbReference>
<dbReference type="Pfam" id="PF26343">
    <property type="entry name" value="VapC50_C"/>
    <property type="match status" value="1"/>
</dbReference>